<name>A0A1W1XIV4_9BACT</name>
<evidence type="ECO:0000313" key="3">
    <source>
        <dbReference type="Proteomes" id="UP000192783"/>
    </source>
</evidence>
<reference evidence="2 3" key="1">
    <citation type="submission" date="2017-04" db="EMBL/GenBank/DDBJ databases">
        <authorList>
            <person name="Afonso C.L."/>
            <person name="Miller P.J."/>
            <person name="Scott M.A."/>
            <person name="Spackman E."/>
            <person name="Goraichik I."/>
            <person name="Dimitrov K.M."/>
            <person name="Suarez D.L."/>
            <person name="Swayne D.E."/>
        </authorList>
    </citation>
    <scope>NUCLEOTIDE SEQUENCE [LARGE SCALE GENOMIC DNA]</scope>
    <source>
        <strain evidence="2 3">DSM 13146</strain>
    </source>
</reference>
<gene>
    <name evidence="2" type="ORF">SAMN02746041_01850</name>
</gene>
<keyword evidence="1" id="KW-0472">Membrane</keyword>
<keyword evidence="3" id="KW-1185">Reference proteome</keyword>
<accession>A0A1W1XIV4</accession>
<evidence type="ECO:0000313" key="2">
    <source>
        <dbReference type="EMBL" id="SMC23903.1"/>
    </source>
</evidence>
<keyword evidence="1" id="KW-0812">Transmembrane</keyword>
<dbReference type="AlphaFoldDB" id="A0A1W1XIV4"/>
<organism evidence="2 3">
    <name type="scientific">Desulfacinum hydrothermale DSM 13146</name>
    <dbReference type="NCBI Taxonomy" id="1121390"/>
    <lineage>
        <taxon>Bacteria</taxon>
        <taxon>Pseudomonadati</taxon>
        <taxon>Thermodesulfobacteriota</taxon>
        <taxon>Syntrophobacteria</taxon>
        <taxon>Syntrophobacterales</taxon>
        <taxon>Syntrophobacteraceae</taxon>
        <taxon>Desulfacinum</taxon>
    </lineage>
</organism>
<keyword evidence="1" id="KW-1133">Transmembrane helix</keyword>
<evidence type="ECO:0000256" key="1">
    <source>
        <dbReference type="SAM" id="Phobius"/>
    </source>
</evidence>
<dbReference type="EMBL" id="FWXF01000009">
    <property type="protein sequence ID" value="SMC23903.1"/>
    <property type="molecule type" value="Genomic_DNA"/>
</dbReference>
<sequence>MQRRQPKTAMGHRKPAQGSWGPQGVGFVAIVMVGIFFILSGSAWAHKVSVFAYAEGGKIYVEGYFSDGTPTAHAKVRVADEAGKPVVQGQMDKEGHFQFSAPSSPCDLSIELDASLGHRARYLLKKEDWSARP</sequence>
<feature type="transmembrane region" description="Helical" evidence="1">
    <location>
        <begin position="20"/>
        <end position="39"/>
    </location>
</feature>
<dbReference type="STRING" id="1121390.SAMN02746041_01850"/>
<dbReference type="Proteomes" id="UP000192783">
    <property type="component" value="Unassembled WGS sequence"/>
</dbReference>
<proteinExistence type="predicted"/>
<protein>
    <submittedName>
        <fullName evidence="2">Nickel transport protein</fullName>
    </submittedName>
</protein>